<dbReference type="GO" id="GO:0005886">
    <property type="term" value="C:plasma membrane"/>
    <property type="evidence" value="ECO:0007669"/>
    <property type="project" value="UniProtKB-SubCell"/>
</dbReference>
<feature type="transmembrane region" description="Helical" evidence="6">
    <location>
        <begin position="126"/>
        <end position="151"/>
    </location>
</feature>
<feature type="transmembrane region" description="Helical" evidence="6">
    <location>
        <begin position="157"/>
        <end position="177"/>
    </location>
</feature>
<feature type="transmembrane region" description="Helical" evidence="6">
    <location>
        <begin position="234"/>
        <end position="257"/>
    </location>
</feature>
<feature type="transmembrane region" description="Helical" evidence="6">
    <location>
        <begin position="33"/>
        <end position="61"/>
    </location>
</feature>
<dbReference type="SUPFAM" id="SSF103473">
    <property type="entry name" value="MFS general substrate transporter"/>
    <property type="match status" value="1"/>
</dbReference>
<keyword evidence="3 6" id="KW-0812">Transmembrane</keyword>
<dbReference type="InterPro" id="IPR036259">
    <property type="entry name" value="MFS_trans_sf"/>
</dbReference>
<evidence type="ECO:0000256" key="4">
    <source>
        <dbReference type="ARBA" id="ARBA00022989"/>
    </source>
</evidence>
<evidence type="ECO:0000256" key="5">
    <source>
        <dbReference type="ARBA" id="ARBA00023136"/>
    </source>
</evidence>
<keyword evidence="5 6" id="KW-0472">Membrane</keyword>
<feature type="transmembrane region" description="Helical" evidence="6">
    <location>
        <begin position="323"/>
        <end position="346"/>
    </location>
</feature>
<feature type="transmembrane region" description="Helical" evidence="6">
    <location>
        <begin position="269"/>
        <end position="289"/>
    </location>
</feature>
<dbReference type="Pfam" id="PF07690">
    <property type="entry name" value="MFS_1"/>
    <property type="match status" value="1"/>
</dbReference>
<name>A0A916SFC4_9BURK</name>
<evidence type="ECO:0000256" key="3">
    <source>
        <dbReference type="ARBA" id="ARBA00022692"/>
    </source>
</evidence>
<evidence type="ECO:0000256" key="1">
    <source>
        <dbReference type="ARBA" id="ARBA00004651"/>
    </source>
</evidence>
<keyword evidence="9" id="KW-1185">Reference proteome</keyword>
<dbReference type="CDD" id="cd17324">
    <property type="entry name" value="MFS_NepI_like"/>
    <property type="match status" value="1"/>
</dbReference>
<evidence type="ECO:0000259" key="7">
    <source>
        <dbReference type="PROSITE" id="PS50850"/>
    </source>
</evidence>
<dbReference type="InterPro" id="IPR020846">
    <property type="entry name" value="MFS_dom"/>
</dbReference>
<comment type="subcellular location">
    <subcellularLocation>
        <location evidence="1">Cell membrane</location>
        <topology evidence="1">Multi-pass membrane protein</topology>
    </subcellularLocation>
</comment>
<feature type="domain" description="Major facilitator superfamily (MFS) profile" evidence="7">
    <location>
        <begin position="4"/>
        <end position="378"/>
    </location>
</feature>
<sequence>MPPVLYLFALCNLVIGSGAFVLGGILVPLAGSLGISVAAAGQAMTAYAVATAVLAPLLIVATARWSRKSVIQLALGIFAVGCLICALANNLTALLLGRAFMGAGAMFSAAASALAVGLVAPAQRGLALSITFLGMSISYAVGVPVGAWLGFEYGWRAPVWLSVGASLTMLAAASWLVPANMAAGRASFAGFGAAARQGAVLRAWLRTLLYFIAIFSVFAYIGPVLQALNAISSTQLSITLAGFGLAGVAGTLSGGWANDRFGPMRTMRVQLLVLMTSMAMLPLTAGQVVATQATLIVWGVAGFGLMAPQQSHLASLSPTQAPLLLSLNGSMVYTGTALGAVISGALLDDVQLSRLGWVGVPFCLLALLTLAFEPAQTQARATAAS</sequence>
<feature type="transmembrane region" description="Helical" evidence="6">
    <location>
        <begin position="352"/>
        <end position="372"/>
    </location>
</feature>
<reference evidence="8" key="2">
    <citation type="submission" date="2020-09" db="EMBL/GenBank/DDBJ databases">
        <authorList>
            <person name="Sun Q."/>
            <person name="Zhou Y."/>
        </authorList>
    </citation>
    <scope>NUCLEOTIDE SEQUENCE</scope>
    <source>
        <strain evidence="8">CGMCC 1.15322</strain>
    </source>
</reference>
<accession>A0A916SFC4</accession>
<evidence type="ECO:0000313" key="9">
    <source>
        <dbReference type="Proteomes" id="UP000620596"/>
    </source>
</evidence>
<protein>
    <submittedName>
        <fullName evidence="8">MFS transporter</fullName>
    </submittedName>
</protein>
<dbReference type="PANTHER" id="PTHR43124:SF10">
    <property type="entry name" value="PURINE EFFLUX PUMP PBUE"/>
    <property type="match status" value="1"/>
</dbReference>
<dbReference type="RefSeq" id="WP_188707916.1">
    <property type="nucleotide sequence ID" value="NZ_BMIG01000005.1"/>
</dbReference>
<dbReference type="GO" id="GO:0022857">
    <property type="term" value="F:transmembrane transporter activity"/>
    <property type="evidence" value="ECO:0007669"/>
    <property type="project" value="InterPro"/>
</dbReference>
<feature type="transmembrane region" description="Helical" evidence="6">
    <location>
        <begin position="99"/>
        <end position="119"/>
    </location>
</feature>
<evidence type="ECO:0000256" key="2">
    <source>
        <dbReference type="ARBA" id="ARBA00022475"/>
    </source>
</evidence>
<evidence type="ECO:0000256" key="6">
    <source>
        <dbReference type="SAM" id="Phobius"/>
    </source>
</evidence>
<keyword evidence="2" id="KW-1003">Cell membrane</keyword>
<feature type="transmembrane region" description="Helical" evidence="6">
    <location>
        <begin position="208"/>
        <end position="228"/>
    </location>
</feature>
<dbReference type="InterPro" id="IPR011701">
    <property type="entry name" value="MFS"/>
</dbReference>
<feature type="transmembrane region" description="Helical" evidence="6">
    <location>
        <begin position="7"/>
        <end position="27"/>
    </location>
</feature>
<dbReference type="EMBL" id="BMIG01000005">
    <property type="protein sequence ID" value="GGA96360.1"/>
    <property type="molecule type" value="Genomic_DNA"/>
</dbReference>
<dbReference type="AlphaFoldDB" id="A0A916SFC4"/>
<feature type="transmembrane region" description="Helical" evidence="6">
    <location>
        <begin position="295"/>
        <end position="316"/>
    </location>
</feature>
<dbReference type="InterPro" id="IPR050189">
    <property type="entry name" value="MFS_Efflux_Transporters"/>
</dbReference>
<evidence type="ECO:0000313" key="8">
    <source>
        <dbReference type="EMBL" id="GGA96360.1"/>
    </source>
</evidence>
<gene>
    <name evidence="8" type="primary">araJ</name>
    <name evidence="8" type="ORF">GCM10011496_16760</name>
</gene>
<keyword evidence="4 6" id="KW-1133">Transmembrane helix</keyword>
<dbReference type="PANTHER" id="PTHR43124">
    <property type="entry name" value="PURINE EFFLUX PUMP PBUE"/>
    <property type="match status" value="1"/>
</dbReference>
<organism evidence="8 9">
    <name type="scientific">Polaromonas eurypsychrophila</name>
    <dbReference type="NCBI Taxonomy" id="1614635"/>
    <lineage>
        <taxon>Bacteria</taxon>
        <taxon>Pseudomonadati</taxon>
        <taxon>Pseudomonadota</taxon>
        <taxon>Betaproteobacteria</taxon>
        <taxon>Burkholderiales</taxon>
        <taxon>Comamonadaceae</taxon>
        <taxon>Polaromonas</taxon>
    </lineage>
</organism>
<dbReference type="Gene3D" id="1.20.1250.20">
    <property type="entry name" value="MFS general substrate transporter like domains"/>
    <property type="match status" value="1"/>
</dbReference>
<dbReference type="Proteomes" id="UP000620596">
    <property type="component" value="Unassembled WGS sequence"/>
</dbReference>
<dbReference type="PROSITE" id="PS50850">
    <property type="entry name" value="MFS"/>
    <property type="match status" value="1"/>
</dbReference>
<reference evidence="8" key="1">
    <citation type="journal article" date="2014" name="Int. J. Syst. Evol. Microbiol.">
        <title>Complete genome sequence of Corynebacterium casei LMG S-19264T (=DSM 44701T), isolated from a smear-ripened cheese.</title>
        <authorList>
            <consortium name="US DOE Joint Genome Institute (JGI-PGF)"/>
            <person name="Walter F."/>
            <person name="Albersmeier A."/>
            <person name="Kalinowski J."/>
            <person name="Ruckert C."/>
        </authorList>
    </citation>
    <scope>NUCLEOTIDE SEQUENCE</scope>
    <source>
        <strain evidence="8">CGMCC 1.15322</strain>
    </source>
</reference>
<feature type="transmembrane region" description="Helical" evidence="6">
    <location>
        <begin position="73"/>
        <end position="93"/>
    </location>
</feature>
<comment type="caution">
    <text evidence="8">The sequence shown here is derived from an EMBL/GenBank/DDBJ whole genome shotgun (WGS) entry which is preliminary data.</text>
</comment>
<proteinExistence type="predicted"/>